<dbReference type="CDD" id="cd05015">
    <property type="entry name" value="SIS_PGI_1"/>
    <property type="match status" value="1"/>
</dbReference>
<keyword evidence="4 7" id="KW-0324">Glycolysis</keyword>
<evidence type="ECO:0000256" key="7">
    <source>
        <dbReference type="HAMAP-Rule" id="MF_00473"/>
    </source>
</evidence>
<gene>
    <name evidence="7 9" type="primary">pgi</name>
    <name evidence="9" type="ORF">PsB1_0852</name>
</gene>
<comment type="pathway">
    <text evidence="1 7 8">Carbohydrate degradation; glycolysis; D-glyceraldehyde 3-phosphate and glycerone phosphate from D-glucose: step 2/4.</text>
</comment>
<comment type="pathway">
    <text evidence="7">Carbohydrate biosynthesis; gluconeogenesis.</text>
</comment>
<evidence type="ECO:0000313" key="10">
    <source>
        <dbReference type="Proteomes" id="UP001161064"/>
    </source>
</evidence>
<keyword evidence="7" id="KW-0963">Cytoplasm</keyword>
<evidence type="ECO:0000313" key="9">
    <source>
        <dbReference type="EMBL" id="GIU66698.1"/>
    </source>
</evidence>
<reference evidence="9" key="1">
    <citation type="submission" date="2021-05" db="EMBL/GenBank/DDBJ databases">
        <authorList>
            <person name="Tanabe Y."/>
        </authorList>
    </citation>
    <scope>NUCLEOTIDE SEQUENCE</scope>
    <source>
        <strain evidence="9">BOTRYCO-1</strain>
    </source>
</reference>
<evidence type="ECO:0000256" key="5">
    <source>
        <dbReference type="ARBA" id="ARBA00023235"/>
    </source>
</evidence>
<comment type="subcellular location">
    <subcellularLocation>
        <location evidence="7">Cytoplasm</location>
    </subcellularLocation>
</comment>
<dbReference type="PANTHER" id="PTHR11469:SF1">
    <property type="entry name" value="GLUCOSE-6-PHOSPHATE ISOMERASE"/>
    <property type="match status" value="1"/>
</dbReference>
<dbReference type="PANTHER" id="PTHR11469">
    <property type="entry name" value="GLUCOSE-6-PHOSPHATE ISOMERASE"/>
    <property type="match status" value="1"/>
</dbReference>
<dbReference type="InterPro" id="IPR035476">
    <property type="entry name" value="SIS_PGI_1"/>
</dbReference>
<sequence length="540" mass="58405">MTHSDLLRRGEAAANISLASLLGDPVRHARLNTEAKGLYFDFSRAKLSQADLDALLSHAKAIGLEQARTDLFAGKAINSTEDRAVLHMALRHPARDFYAKGEAISDAVRSGKAAATRFAQGVRAGTITAKDGRPFKAIVHLGIGGSDLGPRLVYEALAPTQGTDITLRFAANIEPGELAAALVGLDPRETLILCVSKTFTTIETLENLKAARAWLRAGIGADDSAHLVAISAAPAKTAQASFAPDRVFDFKEWVGGRYSLWSAVGLSCEIALGSEVIEQMHAGAASMDTLFETAEFDQNPVVLAGLIGWWNRTCMGYKSRAIIPYAKRLRLLPQFLQQLEMESNGKSVGLDGRAVATSGPVVWGAEGTNAQHAFFQHLHQSPDVTPVEFIALANDQENAPERTRMTLANALAQAEALTHGKSLKEVTDSMRQAGANPEQIEALAPHRVFSGNRPSSFVLMEQLSPFNFGAYLAFCEHRAFVEGRLWGVNSFDQWGVELGKVIASEIDHDLCLGASPQRDPSSTAMIERIRAWRVIGENKI</sequence>
<comment type="catalytic activity">
    <reaction evidence="6 7 8">
        <text>alpha-D-glucose 6-phosphate = beta-D-fructose 6-phosphate</text>
        <dbReference type="Rhea" id="RHEA:11816"/>
        <dbReference type="ChEBI" id="CHEBI:57634"/>
        <dbReference type="ChEBI" id="CHEBI:58225"/>
        <dbReference type="EC" id="5.3.1.9"/>
    </reaction>
</comment>
<proteinExistence type="inferred from homology"/>
<dbReference type="Pfam" id="PF00342">
    <property type="entry name" value="PGI"/>
    <property type="match status" value="1"/>
</dbReference>
<dbReference type="EMBL" id="BPFZ01000004">
    <property type="protein sequence ID" value="GIU66698.1"/>
    <property type="molecule type" value="Genomic_DNA"/>
</dbReference>
<keyword evidence="5 7" id="KW-0413">Isomerase</keyword>
<dbReference type="NCBIfam" id="NF001211">
    <property type="entry name" value="PRK00179.1"/>
    <property type="match status" value="1"/>
</dbReference>
<dbReference type="GO" id="GO:0016853">
    <property type="term" value="F:isomerase activity"/>
    <property type="evidence" value="ECO:0007669"/>
    <property type="project" value="UniProtKB-KW"/>
</dbReference>
<dbReference type="Proteomes" id="UP001161064">
    <property type="component" value="Unassembled WGS sequence"/>
</dbReference>
<dbReference type="PRINTS" id="PR00662">
    <property type="entry name" value="G6PISOMERASE"/>
</dbReference>
<accession>A0ABQ4PUP0</accession>
<keyword evidence="3 7" id="KW-0312">Gluconeogenesis</keyword>
<name>A0ABQ4PUP0_9PROT</name>
<dbReference type="PROSITE" id="PS00765">
    <property type="entry name" value="P_GLUCOSE_ISOMERASE_1"/>
    <property type="match status" value="1"/>
</dbReference>
<dbReference type="PROSITE" id="PS00174">
    <property type="entry name" value="P_GLUCOSE_ISOMERASE_2"/>
    <property type="match status" value="1"/>
</dbReference>
<dbReference type="InterPro" id="IPR046348">
    <property type="entry name" value="SIS_dom_sf"/>
</dbReference>
<dbReference type="RefSeq" id="WP_284359326.1">
    <property type="nucleotide sequence ID" value="NZ_BPFZ01000004.1"/>
</dbReference>
<dbReference type="InterPro" id="IPR035482">
    <property type="entry name" value="SIS_PGI_2"/>
</dbReference>
<comment type="function">
    <text evidence="7">Catalyzes the reversible isomerization of glucose-6-phosphate to fructose-6-phosphate.</text>
</comment>
<dbReference type="EC" id="5.3.1.9" evidence="7"/>
<evidence type="ECO:0000256" key="1">
    <source>
        <dbReference type="ARBA" id="ARBA00004926"/>
    </source>
</evidence>
<dbReference type="Gene3D" id="1.10.1390.10">
    <property type="match status" value="1"/>
</dbReference>
<dbReference type="InterPro" id="IPR023096">
    <property type="entry name" value="G6P_Isomerase_C"/>
</dbReference>
<dbReference type="SUPFAM" id="SSF53697">
    <property type="entry name" value="SIS domain"/>
    <property type="match status" value="1"/>
</dbReference>
<feature type="active site" evidence="7">
    <location>
        <position position="372"/>
    </location>
</feature>
<dbReference type="InterPro" id="IPR018189">
    <property type="entry name" value="Phosphoglucose_isomerase_CS"/>
</dbReference>
<protein>
    <recommendedName>
        <fullName evidence="7">Glucose-6-phosphate isomerase</fullName>
        <shortName evidence="7">GPI</shortName>
        <ecNumber evidence="7">5.3.1.9</ecNumber>
    </recommendedName>
    <alternativeName>
        <fullName evidence="7">Phosphoglucose isomerase</fullName>
        <shortName evidence="7">PGI</shortName>
    </alternativeName>
    <alternativeName>
        <fullName evidence="7">Phosphohexose isomerase</fullName>
        <shortName evidence="7">PHI</shortName>
    </alternativeName>
</protein>
<dbReference type="PROSITE" id="PS51463">
    <property type="entry name" value="P_GLUCOSE_ISOMERASE_3"/>
    <property type="match status" value="1"/>
</dbReference>
<comment type="caution">
    <text evidence="9">The sequence shown here is derived from an EMBL/GenBank/DDBJ whole genome shotgun (WGS) entry which is preliminary data.</text>
</comment>
<comment type="similarity">
    <text evidence="2 7 8">Belongs to the GPI family.</text>
</comment>
<evidence type="ECO:0000256" key="4">
    <source>
        <dbReference type="ARBA" id="ARBA00023152"/>
    </source>
</evidence>
<feature type="active site" description="Proton donor" evidence="7">
    <location>
        <position position="342"/>
    </location>
</feature>
<feature type="active site" evidence="7">
    <location>
        <position position="500"/>
    </location>
</feature>
<evidence type="ECO:0000256" key="3">
    <source>
        <dbReference type="ARBA" id="ARBA00022432"/>
    </source>
</evidence>
<dbReference type="Gene3D" id="3.40.50.10490">
    <property type="entry name" value="Glucose-6-phosphate isomerase like protein, domain 1"/>
    <property type="match status" value="2"/>
</dbReference>
<evidence type="ECO:0000256" key="8">
    <source>
        <dbReference type="RuleBase" id="RU000612"/>
    </source>
</evidence>
<dbReference type="HAMAP" id="MF_00473">
    <property type="entry name" value="G6P_isomerase"/>
    <property type="match status" value="1"/>
</dbReference>
<dbReference type="CDD" id="cd05016">
    <property type="entry name" value="SIS_PGI_2"/>
    <property type="match status" value="1"/>
</dbReference>
<dbReference type="InterPro" id="IPR001672">
    <property type="entry name" value="G6P_Isomerase"/>
</dbReference>
<evidence type="ECO:0000256" key="2">
    <source>
        <dbReference type="ARBA" id="ARBA00006604"/>
    </source>
</evidence>
<reference evidence="9" key="2">
    <citation type="journal article" date="2023" name="ISME Commun">
        <title>Characterization of a bloom-associated alphaproteobacterial lineage, 'Candidatus Phycosocius': insights into freshwater algal-bacterial interactions.</title>
        <authorList>
            <person name="Tanabe Y."/>
            <person name="Yamaguchi H."/>
            <person name="Yoshida M."/>
            <person name="Kai A."/>
            <person name="Okazaki Y."/>
        </authorList>
    </citation>
    <scope>NUCLEOTIDE SEQUENCE</scope>
    <source>
        <strain evidence="9">BOTRYCO-1</strain>
    </source>
</reference>
<evidence type="ECO:0000256" key="6">
    <source>
        <dbReference type="ARBA" id="ARBA00029321"/>
    </source>
</evidence>
<organism evidence="9 10">
    <name type="scientific">Candidatus Phycosocius spiralis</name>
    <dbReference type="NCBI Taxonomy" id="2815099"/>
    <lineage>
        <taxon>Bacteria</taxon>
        <taxon>Pseudomonadati</taxon>
        <taxon>Pseudomonadota</taxon>
        <taxon>Alphaproteobacteria</taxon>
        <taxon>Caulobacterales</taxon>
        <taxon>Caulobacterales incertae sedis</taxon>
        <taxon>Candidatus Phycosocius</taxon>
    </lineage>
</organism>
<keyword evidence="10" id="KW-1185">Reference proteome</keyword>